<sequence length="743" mass="84918">MLVEAQEAGQTLDEEQLAFLTDSGVPDGQAVQTIISNNDAFQTEGIDNYDFDRDDISNAKAVLMANISNYGSDVISELALKEQVNSREQNLSKQIKEKECLLQTLTVFKRESKENEDKNMENEIDLENKLKELDNIIFKIGQSAQTVHMLTKPQVFYDNIHKQDLGYQNPFYLKKAQQIKPTLYDGIIISAKHVAMLLIDDEETLILEEESRSKMSEKEKDPEDIKRKISNKPIDYVKLNKLYMDFRKRFVPQQELSADEAFWYHMLNPSSKSSYALPVKIEAPKELSKDRLHQRLWHHQLSHLHFGTLNKLAIDGLARGIPRLKFQKDHMCLAYALGKSKKSSHQPKAEDTNQEKLYLLHIDLCGPMRVASINGKRHFVNFMKKLASRIKHPFPALLSRTTLSKACYNQNRSLIHLRYNKTSYELMQDKKPDLSFFHVFGALYYPTNDNDDLGKLDAKADICIFAGYGPAKKAFRIYNKRTQKITETIHVTFDELTAIASEQFSLGPGLHSMTPATSSSGLVPNTVSQQPFFVSPLLKEATPRAVVLAESPMSTSIDQDAPSTNKVLLIKLKWIYKVKTDEFSGVLKNKARLVAQGFRQEEGINFEESFTLVARIEAIRIFIANAAHKNMTIFQMDVKTTFLNGELKEEDTGMSLTAYADADHMRCQDTRRSTSGSAQFLGDKLEQVENGMVELYFVRTEYQLADIFTKPLPRERFNFLIKKLSMRSMFPKTLKHLAEETDE</sequence>
<dbReference type="AlphaFoldDB" id="A0A6L2L2C0"/>
<dbReference type="EMBL" id="BKCJ010003399">
    <property type="protein sequence ID" value="GEU54852.1"/>
    <property type="molecule type" value="Genomic_DNA"/>
</dbReference>
<protein>
    <submittedName>
        <fullName evidence="7">Retrovirus-related Pol polyprotein from transposon TNT 1-94</fullName>
    </submittedName>
</protein>
<accession>A0A6L2L2C0</accession>
<dbReference type="Pfam" id="PF07727">
    <property type="entry name" value="RVT_2"/>
    <property type="match status" value="1"/>
</dbReference>
<reference evidence="7" key="1">
    <citation type="journal article" date="2019" name="Sci. Rep.">
        <title>Draft genome of Tanacetum cinerariifolium, the natural source of mosquito coil.</title>
        <authorList>
            <person name="Yamashiro T."/>
            <person name="Shiraishi A."/>
            <person name="Satake H."/>
            <person name="Nakayama K."/>
        </authorList>
    </citation>
    <scope>NUCLEOTIDE SEQUENCE</scope>
</reference>
<evidence type="ECO:0000313" key="7">
    <source>
        <dbReference type="EMBL" id="GEU54852.1"/>
    </source>
</evidence>
<name>A0A6L2L2C0_TANCI</name>
<gene>
    <name evidence="7" type="ORF">Tci_026830</name>
</gene>
<dbReference type="InterPro" id="IPR039537">
    <property type="entry name" value="Retrotran_Ty1/copia-like"/>
</dbReference>
<evidence type="ECO:0000259" key="6">
    <source>
        <dbReference type="Pfam" id="PF25597"/>
    </source>
</evidence>
<dbReference type="Pfam" id="PF25597">
    <property type="entry name" value="SH3_retrovirus"/>
    <property type="match status" value="1"/>
</dbReference>
<dbReference type="InterPro" id="IPR025724">
    <property type="entry name" value="GAG-pre-integrase_dom"/>
</dbReference>
<dbReference type="InterPro" id="IPR013103">
    <property type="entry name" value="RVT_2"/>
</dbReference>
<evidence type="ECO:0000256" key="1">
    <source>
        <dbReference type="ARBA" id="ARBA00022723"/>
    </source>
</evidence>
<feature type="domain" description="GAG-pre-integrase" evidence="5">
    <location>
        <begin position="295"/>
        <end position="340"/>
    </location>
</feature>
<dbReference type="PANTHER" id="PTHR42648:SF18">
    <property type="entry name" value="RETROTRANSPOSON, UNCLASSIFIED-LIKE PROTEIN"/>
    <property type="match status" value="1"/>
</dbReference>
<keyword evidence="1" id="KW-0479">Metal-binding</keyword>
<evidence type="ECO:0000259" key="5">
    <source>
        <dbReference type="Pfam" id="PF13976"/>
    </source>
</evidence>
<organism evidence="7">
    <name type="scientific">Tanacetum cinerariifolium</name>
    <name type="common">Dalmatian daisy</name>
    <name type="synonym">Chrysanthemum cinerariifolium</name>
    <dbReference type="NCBI Taxonomy" id="118510"/>
    <lineage>
        <taxon>Eukaryota</taxon>
        <taxon>Viridiplantae</taxon>
        <taxon>Streptophyta</taxon>
        <taxon>Embryophyta</taxon>
        <taxon>Tracheophyta</taxon>
        <taxon>Spermatophyta</taxon>
        <taxon>Magnoliopsida</taxon>
        <taxon>eudicotyledons</taxon>
        <taxon>Gunneridae</taxon>
        <taxon>Pentapetalae</taxon>
        <taxon>asterids</taxon>
        <taxon>campanulids</taxon>
        <taxon>Asterales</taxon>
        <taxon>Asteraceae</taxon>
        <taxon>Asteroideae</taxon>
        <taxon>Anthemideae</taxon>
        <taxon>Anthemidinae</taxon>
        <taxon>Tanacetum</taxon>
    </lineage>
</organism>
<comment type="caution">
    <text evidence="7">The sequence shown here is derived from an EMBL/GenBank/DDBJ whole genome shotgun (WGS) entry which is preliminary data.</text>
</comment>
<evidence type="ECO:0000256" key="3">
    <source>
        <dbReference type="SAM" id="Coils"/>
    </source>
</evidence>
<feature type="domain" description="Retroviral polymerase SH3-like" evidence="6">
    <location>
        <begin position="444"/>
        <end position="496"/>
    </location>
</feature>
<dbReference type="PANTHER" id="PTHR42648">
    <property type="entry name" value="TRANSPOSASE, PUTATIVE-RELATED"/>
    <property type="match status" value="1"/>
</dbReference>
<keyword evidence="3" id="KW-0175">Coiled coil</keyword>
<feature type="coiled-coil region" evidence="3">
    <location>
        <begin position="81"/>
        <end position="130"/>
    </location>
</feature>
<dbReference type="GO" id="GO:0016787">
    <property type="term" value="F:hydrolase activity"/>
    <property type="evidence" value="ECO:0007669"/>
    <property type="project" value="UniProtKB-KW"/>
</dbReference>
<feature type="domain" description="Reverse transcriptase Ty1/copia-type" evidence="4">
    <location>
        <begin position="569"/>
        <end position="650"/>
    </location>
</feature>
<evidence type="ECO:0000259" key="4">
    <source>
        <dbReference type="Pfam" id="PF07727"/>
    </source>
</evidence>
<dbReference type="Pfam" id="PF13976">
    <property type="entry name" value="gag_pre-integrs"/>
    <property type="match status" value="1"/>
</dbReference>
<keyword evidence="2" id="KW-0378">Hydrolase</keyword>
<dbReference type="InterPro" id="IPR057670">
    <property type="entry name" value="SH3_retrovirus"/>
</dbReference>
<proteinExistence type="predicted"/>
<dbReference type="GO" id="GO:0046872">
    <property type="term" value="F:metal ion binding"/>
    <property type="evidence" value="ECO:0007669"/>
    <property type="project" value="UniProtKB-KW"/>
</dbReference>
<evidence type="ECO:0000256" key="2">
    <source>
        <dbReference type="ARBA" id="ARBA00022801"/>
    </source>
</evidence>